<proteinExistence type="predicted"/>
<sequence>MEKEGEDEENTIEEASNSAEDVRSEEEDEKIRGTVAELVDPVDSTEEGSTDPSNSYTFGFQDHDVNESDMEEEEKVLEFFRRNSGLIPYIDERNNFPYLNKSQGMVLEFQEDTPAETEQANANIVFHSFNDSNEFADQSTVNLNSPEVPEEIKSSSASDKDTDDSSSDSDHDSSLSRYYFDGSLPVSAHVEELETHQDESSSVRKDENQMPLLCPKQPVLQPTSWRNCCGLLELLRAADL</sequence>
<evidence type="ECO:0000256" key="1">
    <source>
        <dbReference type="SAM" id="MobiDB-lite"/>
    </source>
</evidence>
<accession>V4P154</accession>
<dbReference type="OMA" id="NQMPLLC"/>
<dbReference type="OrthoDB" id="1926326at2759"/>
<dbReference type="Gramene" id="ESQ53011">
    <property type="protein sequence ID" value="ESQ53011"/>
    <property type="gene ID" value="EUTSA_v10017174mg"/>
</dbReference>
<dbReference type="KEGG" id="eus:EUTSA_v10017174mg"/>
<reference evidence="2 3" key="1">
    <citation type="journal article" date="2013" name="Front. Plant Sci.">
        <title>The Reference Genome of the Halophytic Plant Eutrema salsugineum.</title>
        <authorList>
            <person name="Yang R."/>
            <person name="Jarvis D.E."/>
            <person name="Chen H."/>
            <person name="Beilstein M.A."/>
            <person name="Grimwood J."/>
            <person name="Jenkins J."/>
            <person name="Shu S."/>
            <person name="Prochnik S."/>
            <person name="Xin M."/>
            <person name="Ma C."/>
            <person name="Schmutz J."/>
            <person name="Wing R.A."/>
            <person name="Mitchell-Olds T."/>
            <person name="Schumaker K.S."/>
            <person name="Wang X."/>
        </authorList>
    </citation>
    <scope>NUCLEOTIDE SEQUENCE [LARGE SCALE GENOMIC DNA]</scope>
</reference>
<protein>
    <submittedName>
        <fullName evidence="2">Uncharacterized protein</fullName>
    </submittedName>
</protein>
<keyword evidence="3" id="KW-1185">Reference proteome</keyword>
<feature type="region of interest" description="Disordered" evidence="1">
    <location>
        <begin position="1"/>
        <end position="73"/>
    </location>
</feature>
<dbReference type="AlphaFoldDB" id="V4P154"/>
<feature type="region of interest" description="Disordered" evidence="1">
    <location>
        <begin position="139"/>
        <end position="209"/>
    </location>
</feature>
<organism evidence="2 3">
    <name type="scientific">Eutrema salsugineum</name>
    <name type="common">Saltwater cress</name>
    <name type="synonym">Sisymbrium salsugineum</name>
    <dbReference type="NCBI Taxonomy" id="72664"/>
    <lineage>
        <taxon>Eukaryota</taxon>
        <taxon>Viridiplantae</taxon>
        <taxon>Streptophyta</taxon>
        <taxon>Embryophyta</taxon>
        <taxon>Tracheophyta</taxon>
        <taxon>Spermatophyta</taxon>
        <taxon>Magnoliopsida</taxon>
        <taxon>eudicotyledons</taxon>
        <taxon>Gunneridae</taxon>
        <taxon>Pentapetalae</taxon>
        <taxon>rosids</taxon>
        <taxon>malvids</taxon>
        <taxon>Brassicales</taxon>
        <taxon>Brassicaceae</taxon>
        <taxon>Eutremeae</taxon>
        <taxon>Eutrema</taxon>
    </lineage>
</organism>
<evidence type="ECO:0000313" key="3">
    <source>
        <dbReference type="Proteomes" id="UP000030689"/>
    </source>
</evidence>
<gene>
    <name evidence="2" type="ORF">EUTSA_v10017174mg</name>
</gene>
<dbReference type="EMBL" id="KI517385">
    <property type="protein sequence ID" value="ESQ53011.1"/>
    <property type="molecule type" value="Genomic_DNA"/>
</dbReference>
<feature type="compositionally biased region" description="Basic and acidic residues" evidence="1">
    <location>
        <begin position="189"/>
        <end position="208"/>
    </location>
</feature>
<dbReference type="Proteomes" id="UP000030689">
    <property type="component" value="Unassembled WGS sequence"/>
</dbReference>
<feature type="compositionally biased region" description="Acidic residues" evidence="1">
    <location>
        <begin position="1"/>
        <end position="12"/>
    </location>
</feature>
<name>V4P154_EUTSA</name>
<evidence type="ECO:0000313" key="2">
    <source>
        <dbReference type="EMBL" id="ESQ53011.1"/>
    </source>
</evidence>